<evidence type="ECO:0000313" key="2">
    <source>
        <dbReference type="Proteomes" id="UP000548423"/>
    </source>
</evidence>
<gene>
    <name evidence="1" type="ORF">F4694_000185</name>
</gene>
<dbReference type="Proteomes" id="UP000548423">
    <property type="component" value="Unassembled WGS sequence"/>
</dbReference>
<comment type="caution">
    <text evidence="1">The sequence shown here is derived from an EMBL/GenBank/DDBJ whole genome shotgun (WGS) entry which is preliminary data.</text>
</comment>
<dbReference type="Gene3D" id="3.20.20.80">
    <property type="entry name" value="Glycosidases"/>
    <property type="match status" value="1"/>
</dbReference>
<proteinExistence type="predicted"/>
<name>A0A852T6I3_9BACI</name>
<protein>
    <recommendedName>
        <fullName evidence="3">Glycoside hydrolase</fullName>
    </recommendedName>
</protein>
<organism evidence="1 2">
    <name type="scientific">Neobacillus niacini</name>
    <dbReference type="NCBI Taxonomy" id="86668"/>
    <lineage>
        <taxon>Bacteria</taxon>
        <taxon>Bacillati</taxon>
        <taxon>Bacillota</taxon>
        <taxon>Bacilli</taxon>
        <taxon>Bacillales</taxon>
        <taxon>Bacillaceae</taxon>
        <taxon>Neobacillus</taxon>
    </lineage>
</organism>
<dbReference type="EMBL" id="JACCBX010000001">
    <property type="protein sequence ID" value="NYE03466.1"/>
    <property type="molecule type" value="Genomic_DNA"/>
</dbReference>
<evidence type="ECO:0000313" key="1">
    <source>
        <dbReference type="EMBL" id="NYE03466.1"/>
    </source>
</evidence>
<evidence type="ECO:0008006" key="3">
    <source>
        <dbReference type="Google" id="ProtNLM"/>
    </source>
</evidence>
<sequence>MAVIFYDESFPFDGQRPSLEIIQKLSKQATIVKAEELEHALTDQIESFIHLHGSFFPKNAWGAIQAFLQKGKGFVSIGAAPLRQPCNLVNGSWIPEREQTAYHMELNIHEVLKVDQKPIETLAANQDIPIFHGMEELFTIQDTSNFILHPTKTSSIEAEMGSCGPMDARIFPLLKGISSSGREVAAPAVLIENYGGMFTGGRWVFINQLLTESFWSEKGCQFLKKLTDVTTLGVTEFWLKTNYATYYDHEVPTITLQTQSLLKEKSEWSVKLQLKKDGTILETRSLEVTVTDELDLRTITLHTKEFKPGFYELTCRFTSEAGEERILHQGFWYMDRELLESGEVLTCGRDYFLKNNKPFPIVGMTYMTSDVARNFLFLPNPSVWNQDFQSMAGAGINYVRTGIWTAWRQMMFVDGHMSEGVLRAIDAFILTAKQHEIELTFNFFSFTPEAWDGKNPYLDPRSVAAQKRFITAIVSRHRTTKNVHWDLINEPSLFNPNQTFAGPRTLHDAFDVRDYQEWVRNRHGDIAHVQERWNMTPAELPSFSSVRPPLASEVNSHIMDMASGKKGLKWLDYTLYTMDKHNQWAQQLSSTIKKLAGDHLVTVGQDEALAGQRPSPLFYGKAVDYTSNHSWWMMDQLLWDGIFAKTFDKPNLIQETGTMYVEKPNNHAKRSEEELRNILERKYAYAFAGGNAGAVQWVWNTNYFMNNINESNIGALRADGTEKPETNVSYDFGQFIKETGHLFRGRELEDIAVVFPYSNDFSNRRFAFEATTKLTRVLCYELNQPFRAVSEYDLSVLAEEPPKLIIVPSPHNFSTSALKEVLAFVKSHKVTLLFTGPVSIDEYWNETNRVAEELAIATRCVNVLREEMLQIDGTATAVSFGGTKIAELVKEIGADEKGILSVKEFAFGKGTIIWSPLPMELNERSASIAALYQYALRNAGISEHLIWNEGDFPGVYGRKLEFEQGSLFIFVSEFSSDANVSVTDPKPGQTYEFLLESERSVLFAADKTGEIIGIYRGDEVKINARRTNEVGMK</sequence>
<dbReference type="InterPro" id="IPR017853">
    <property type="entry name" value="GH"/>
</dbReference>
<reference evidence="2" key="2">
    <citation type="submission" date="2020-08" db="EMBL/GenBank/DDBJ databases">
        <title>The Agave Microbiome: Exploring the role of microbial communities in plant adaptations to desert environments.</title>
        <authorList>
            <person name="Partida-Martinez L.P."/>
        </authorList>
    </citation>
    <scope>NUCLEOTIDE SEQUENCE [LARGE SCALE GENOMIC DNA]</scope>
    <source>
        <strain evidence="2">AT2.8</strain>
    </source>
</reference>
<reference evidence="2" key="1">
    <citation type="submission" date="2020-07" db="EMBL/GenBank/DDBJ databases">
        <authorList>
            <person name="Partida-Martinez L."/>
            <person name="Huntemann M."/>
            <person name="Clum A."/>
            <person name="Wang J."/>
            <person name="Palaniappan K."/>
            <person name="Ritter S."/>
            <person name="Chen I.-M."/>
            <person name="Stamatis D."/>
            <person name="Reddy T."/>
            <person name="O'Malley R."/>
            <person name="Daum C."/>
            <person name="Shapiro N."/>
            <person name="Ivanova N."/>
            <person name="Kyrpides N."/>
            <person name="Woyke T."/>
        </authorList>
    </citation>
    <scope>NUCLEOTIDE SEQUENCE [LARGE SCALE GENOMIC DNA]</scope>
    <source>
        <strain evidence="2">AT2.8</strain>
    </source>
</reference>
<dbReference type="AlphaFoldDB" id="A0A852T6I3"/>
<accession>A0A852T6I3</accession>
<dbReference type="SUPFAM" id="SSF51445">
    <property type="entry name" value="(Trans)glycosidases"/>
    <property type="match status" value="1"/>
</dbReference>